<evidence type="ECO:0000256" key="1">
    <source>
        <dbReference type="SAM" id="MobiDB-lite"/>
    </source>
</evidence>
<feature type="region of interest" description="Disordered" evidence="1">
    <location>
        <begin position="49"/>
        <end position="77"/>
    </location>
</feature>
<comment type="caution">
    <text evidence="2">The sequence shown here is derived from an EMBL/GenBank/DDBJ whole genome shotgun (WGS) entry which is preliminary data.</text>
</comment>
<reference evidence="2" key="1">
    <citation type="journal article" date="2014" name="Front. Microbiol.">
        <title>High frequency of phylogenetically diverse reductive dehalogenase-homologous genes in deep subseafloor sedimentary metagenomes.</title>
        <authorList>
            <person name="Kawai M."/>
            <person name="Futagami T."/>
            <person name="Toyoda A."/>
            <person name="Takaki Y."/>
            <person name="Nishi S."/>
            <person name="Hori S."/>
            <person name="Arai W."/>
            <person name="Tsubouchi T."/>
            <person name="Morono Y."/>
            <person name="Uchiyama I."/>
            <person name="Ito T."/>
            <person name="Fujiyama A."/>
            <person name="Inagaki F."/>
            <person name="Takami H."/>
        </authorList>
    </citation>
    <scope>NUCLEOTIDE SEQUENCE</scope>
    <source>
        <strain evidence="2">Expedition CK06-06</strain>
    </source>
</reference>
<dbReference type="AlphaFoldDB" id="X1UQI5"/>
<gene>
    <name evidence="2" type="ORF">S12H4_62560</name>
</gene>
<evidence type="ECO:0000313" key="2">
    <source>
        <dbReference type="EMBL" id="GAJ19738.1"/>
    </source>
</evidence>
<organism evidence="2">
    <name type="scientific">marine sediment metagenome</name>
    <dbReference type="NCBI Taxonomy" id="412755"/>
    <lineage>
        <taxon>unclassified sequences</taxon>
        <taxon>metagenomes</taxon>
        <taxon>ecological metagenomes</taxon>
    </lineage>
</organism>
<protein>
    <submittedName>
        <fullName evidence="2">Uncharacterized protein</fullName>
    </submittedName>
</protein>
<feature type="non-terminal residue" evidence="2">
    <location>
        <position position="1"/>
    </location>
</feature>
<sequence>HFGLYRTSAGGDQGIFVRRKVGDPTDYMHTKSKKVNQQRQNLALASKHYSHLTPSQKAVTRRQMEEVPYQQSHGKTD</sequence>
<proteinExistence type="predicted"/>
<accession>X1UQI5</accession>
<dbReference type="EMBL" id="BARW01042031">
    <property type="protein sequence ID" value="GAJ19738.1"/>
    <property type="molecule type" value="Genomic_DNA"/>
</dbReference>
<name>X1UQI5_9ZZZZ</name>
<feature type="non-terminal residue" evidence="2">
    <location>
        <position position="77"/>
    </location>
</feature>